<dbReference type="Pfam" id="PF20901">
    <property type="entry name" value="Sf6_terminase"/>
    <property type="match status" value="1"/>
</dbReference>
<evidence type="ECO:0000313" key="2">
    <source>
        <dbReference type="EMBL" id="CAB4178201.1"/>
    </source>
</evidence>
<dbReference type="EMBL" id="LR796494">
    <property type="protein sequence ID" value="CAB4147453.1"/>
    <property type="molecule type" value="Genomic_DNA"/>
</dbReference>
<protein>
    <recommendedName>
        <fullName evidence="5">Terminase small subunit</fullName>
    </recommendedName>
</protein>
<dbReference type="EMBL" id="LR797477">
    <property type="protein sequence ID" value="CAB4219389.1"/>
    <property type="molecule type" value="Genomic_DNA"/>
</dbReference>
<reference evidence="3" key="1">
    <citation type="submission" date="2020-05" db="EMBL/GenBank/DDBJ databases">
        <authorList>
            <person name="Chiriac C."/>
            <person name="Salcher M."/>
            <person name="Ghai R."/>
            <person name="Kavagutti S V."/>
        </authorList>
    </citation>
    <scope>NUCLEOTIDE SEQUENCE</scope>
</reference>
<evidence type="ECO:0000313" key="3">
    <source>
        <dbReference type="EMBL" id="CAB4187952.1"/>
    </source>
</evidence>
<accession>A0A6J5QW05</accession>
<evidence type="ECO:0008006" key="5">
    <source>
        <dbReference type="Google" id="ProtNLM"/>
    </source>
</evidence>
<gene>
    <name evidence="2" type="ORF">UFOVP1012_38</name>
    <name evidence="3" type="ORF">UFOVP1164_33</name>
    <name evidence="4" type="ORF">UFOVP1614_46</name>
    <name evidence="1" type="ORF">UFOVP508_31</name>
</gene>
<organism evidence="3">
    <name type="scientific">uncultured Caudovirales phage</name>
    <dbReference type="NCBI Taxonomy" id="2100421"/>
    <lineage>
        <taxon>Viruses</taxon>
        <taxon>Duplodnaviria</taxon>
        <taxon>Heunggongvirae</taxon>
        <taxon>Uroviricota</taxon>
        <taxon>Caudoviricetes</taxon>
        <taxon>Peduoviridae</taxon>
        <taxon>Maltschvirus</taxon>
        <taxon>Maltschvirus maltsch</taxon>
    </lineage>
</organism>
<dbReference type="Gene3D" id="1.10.10.60">
    <property type="entry name" value="Homeodomain-like"/>
    <property type="match status" value="1"/>
</dbReference>
<dbReference type="EMBL" id="LR797119">
    <property type="protein sequence ID" value="CAB4187952.1"/>
    <property type="molecule type" value="Genomic_DNA"/>
</dbReference>
<dbReference type="InterPro" id="IPR048683">
    <property type="entry name" value="Sf6_terminase"/>
</dbReference>
<sequence length="180" mass="20633">MQKAKTAQEQHSYDGKLRRLGSHNIAYTVREVWPKMLERITEGKSLMSATKEVQMSYATAMYQLRNNPELQSKYREATAERGDYLADELVDLSDEMPPPDLDPALINAWVNRQRLRIDARKWSASKLRPKMWGDKIDVSVTHTQISIVQALEQAEARLLDVTDIEPNPPKDTQTIPLNNT</sequence>
<name>A0A6J5QW05_9CAUD</name>
<evidence type="ECO:0000313" key="1">
    <source>
        <dbReference type="EMBL" id="CAB4147453.1"/>
    </source>
</evidence>
<evidence type="ECO:0000313" key="4">
    <source>
        <dbReference type="EMBL" id="CAB4219389.1"/>
    </source>
</evidence>
<proteinExistence type="predicted"/>
<dbReference type="EMBL" id="LR796965">
    <property type="protein sequence ID" value="CAB4178201.1"/>
    <property type="molecule type" value="Genomic_DNA"/>
</dbReference>